<name>A0A1X7TPY4_AMPQE</name>
<evidence type="ECO:0000313" key="4">
    <source>
        <dbReference type="EnsemblMetazoa" id="Aqu2.1.16999_001"/>
    </source>
</evidence>
<dbReference type="PANTHER" id="PTHR24114">
    <property type="entry name" value="LEUCINE RICH REPEAT FAMILY PROTEIN"/>
    <property type="match status" value="1"/>
</dbReference>
<evidence type="ECO:0000259" key="3">
    <source>
        <dbReference type="PROSITE" id="PS50002"/>
    </source>
</evidence>
<dbReference type="InterPro" id="IPR032675">
    <property type="entry name" value="LRR_dom_sf"/>
</dbReference>
<keyword evidence="1 2" id="KW-0728">SH3 domain</keyword>
<reference evidence="4" key="1">
    <citation type="submission" date="2017-05" db="UniProtKB">
        <authorList>
            <consortium name="EnsemblMetazoa"/>
        </authorList>
    </citation>
    <scope>IDENTIFICATION</scope>
</reference>
<dbReference type="OrthoDB" id="341587at2759"/>
<evidence type="ECO:0000256" key="2">
    <source>
        <dbReference type="PROSITE-ProRule" id="PRU00192"/>
    </source>
</evidence>
<dbReference type="CDD" id="cd00174">
    <property type="entry name" value="SH3"/>
    <property type="match status" value="1"/>
</dbReference>
<protein>
    <recommendedName>
        <fullName evidence="3">SH3 domain-containing protein</fullName>
    </recommendedName>
</protein>
<dbReference type="InParanoid" id="A0A1X7TPY4"/>
<proteinExistence type="predicted"/>
<sequence length="311" mass="35691">MRMEIEQLQLLLINKTGLLDQNKSLIDIKREIAKIQEQISLMSIHILNRKEENEDYRDVIRVNKPTAESVFITRYDYHAIRSNEISFSEGEQLEIYEKQNSSYWKGISLVSGDEGNIPSSCVYSMLESLQLLEFILSVEEVSLPILQKIRNDSSSNDEKASPFWETIDDDTIMIPALRQDKEQHDKRATGRVNWGSDWVSLESPSPVQCNEVISNINNNHEVIELNCLSTNSTVSLLSSTKLHALNLRRLDIWWTPLTNDCIQYLCILLTNNTTIQELVINFHSISDKGVIKICQALEQNSTLTSLGLNYW</sequence>
<dbReference type="InterPro" id="IPR001452">
    <property type="entry name" value="SH3_domain"/>
</dbReference>
<dbReference type="Gene3D" id="3.80.10.10">
    <property type="entry name" value="Ribonuclease Inhibitor"/>
    <property type="match status" value="1"/>
</dbReference>
<dbReference type="SUPFAM" id="SSF50044">
    <property type="entry name" value="SH3-domain"/>
    <property type="match status" value="1"/>
</dbReference>
<dbReference type="PANTHER" id="PTHR24114:SF2">
    <property type="entry name" value="F-BOX DOMAIN-CONTAINING PROTEIN-RELATED"/>
    <property type="match status" value="1"/>
</dbReference>
<dbReference type="SUPFAM" id="SSF52047">
    <property type="entry name" value="RNI-like"/>
    <property type="match status" value="1"/>
</dbReference>
<organism evidence="4">
    <name type="scientific">Amphimedon queenslandica</name>
    <name type="common">Sponge</name>
    <dbReference type="NCBI Taxonomy" id="400682"/>
    <lineage>
        <taxon>Eukaryota</taxon>
        <taxon>Metazoa</taxon>
        <taxon>Porifera</taxon>
        <taxon>Demospongiae</taxon>
        <taxon>Heteroscleromorpha</taxon>
        <taxon>Haplosclerida</taxon>
        <taxon>Niphatidae</taxon>
        <taxon>Amphimedon</taxon>
    </lineage>
</organism>
<accession>A0A1X7TPY4</accession>
<feature type="domain" description="SH3" evidence="3">
    <location>
        <begin position="66"/>
        <end position="127"/>
    </location>
</feature>
<dbReference type="InterPro" id="IPR052394">
    <property type="entry name" value="LRR-containing"/>
</dbReference>
<dbReference type="PROSITE" id="PS50002">
    <property type="entry name" value="SH3"/>
    <property type="match status" value="1"/>
</dbReference>
<dbReference type="Gene3D" id="2.30.30.40">
    <property type="entry name" value="SH3 Domains"/>
    <property type="match status" value="1"/>
</dbReference>
<dbReference type="Pfam" id="PF00018">
    <property type="entry name" value="SH3_1"/>
    <property type="match status" value="1"/>
</dbReference>
<dbReference type="EnsemblMetazoa" id="Aqu2.1.16999_001">
    <property type="protein sequence ID" value="Aqu2.1.16999_001"/>
    <property type="gene ID" value="Aqu2.1.16999"/>
</dbReference>
<dbReference type="SMART" id="SM00326">
    <property type="entry name" value="SH3"/>
    <property type="match status" value="1"/>
</dbReference>
<dbReference type="AlphaFoldDB" id="A0A1X7TPY4"/>
<evidence type="ECO:0000256" key="1">
    <source>
        <dbReference type="ARBA" id="ARBA00022443"/>
    </source>
</evidence>
<dbReference type="InterPro" id="IPR036028">
    <property type="entry name" value="SH3-like_dom_sf"/>
</dbReference>
<dbReference type="STRING" id="400682.A0A1X7TPY4"/>